<keyword evidence="3" id="KW-1133">Transmembrane helix</keyword>
<dbReference type="AlphaFoldDB" id="A0A9D2VYJ9"/>
<feature type="domain" description="Zinc-ribbon" evidence="4">
    <location>
        <begin position="3"/>
        <end position="23"/>
    </location>
</feature>
<evidence type="ECO:0000256" key="3">
    <source>
        <dbReference type="SAM" id="Phobius"/>
    </source>
</evidence>
<dbReference type="Gene3D" id="1.25.40.10">
    <property type="entry name" value="Tetratricopeptide repeat domain"/>
    <property type="match status" value="1"/>
</dbReference>
<proteinExistence type="predicted"/>
<dbReference type="SUPFAM" id="SSF48452">
    <property type="entry name" value="TPR-like"/>
    <property type="match status" value="1"/>
</dbReference>
<evidence type="ECO:0000256" key="1">
    <source>
        <dbReference type="PROSITE-ProRule" id="PRU00339"/>
    </source>
</evidence>
<gene>
    <name evidence="5" type="ORF">K8V39_08220</name>
</gene>
<feature type="region of interest" description="Disordered" evidence="2">
    <location>
        <begin position="490"/>
        <end position="516"/>
    </location>
</feature>
<evidence type="ECO:0000256" key="2">
    <source>
        <dbReference type="SAM" id="MobiDB-lite"/>
    </source>
</evidence>
<evidence type="ECO:0000313" key="6">
    <source>
        <dbReference type="Proteomes" id="UP000813420"/>
    </source>
</evidence>
<dbReference type="Pfam" id="PF14559">
    <property type="entry name" value="TPR_19"/>
    <property type="match status" value="1"/>
</dbReference>
<dbReference type="InterPro" id="IPR011990">
    <property type="entry name" value="TPR-like_helical_dom_sf"/>
</dbReference>
<keyword evidence="3" id="KW-0812">Transmembrane</keyword>
<dbReference type="RefSeq" id="WP_277272253.1">
    <property type="nucleotide sequence ID" value="NZ_DYXE01000073.1"/>
</dbReference>
<dbReference type="InterPro" id="IPR032774">
    <property type="entry name" value="WG_beta_rep"/>
</dbReference>
<feature type="transmembrane region" description="Helical" evidence="3">
    <location>
        <begin position="56"/>
        <end position="75"/>
    </location>
</feature>
<dbReference type="EMBL" id="DYXE01000073">
    <property type="protein sequence ID" value="HJH50233.1"/>
    <property type="molecule type" value="Genomic_DNA"/>
</dbReference>
<reference evidence="5" key="1">
    <citation type="journal article" date="2021" name="PeerJ">
        <title>Extensive microbial diversity within the chicken gut microbiome revealed by metagenomics and culture.</title>
        <authorList>
            <person name="Gilroy R."/>
            <person name="Ravi A."/>
            <person name="Getino M."/>
            <person name="Pursley I."/>
            <person name="Horton D.L."/>
            <person name="Alikhan N.F."/>
            <person name="Baker D."/>
            <person name="Gharbi K."/>
            <person name="Hall N."/>
            <person name="Watson M."/>
            <person name="Adriaenssens E.M."/>
            <person name="Foster-Nyarko E."/>
            <person name="Jarju S."/>
            <person name="Secka A."/>
            <person name="Antonio M."/>
            <person name="Oren A."/>
            <person name="Chaudhuri R.R."/>
            <person name="La Ragione R."/>
            <person name="Hildebrand F."/>
            <person name="Pallen M.J."/>
        </authorList>
    </citation>
    <scope>NUCLEOTIDE SEQUENCE</scope>
    <source>
        <strain evidence="5">USAMLcec4-12693</strain>
    </source>
</reference>
<evidence type="ECO:0000259" key="4">
    <source>
        <dbReference type="Pfam" id="PF13240"/>
    </source>
</evidence>
<comment type="caution">
    <text evidence="5">The sequence shown here is derived from an EMBL/GenBank/DDBJ whole genome shotgun (WGS) entry which is preliminary data.</text>
</comment>
<dbReference type="InterPro" id="IPR026870">
    <property type="entry name" value="Zinc_ribbon_dom"/>
</dbReference>
<dbReference type="PROSITE" id="PS50005">
    <property type="entry name" value="TPR"/>
    <property type="match status" value="1"/>
</dbReference>
<dbReference type="Pfam" id="PF13240">
    <property type="entry name" value="Zn_Ribbon_1"/>
    <property type="match status" value="1"/>
</dbReference>
<accession>A0A9D2VYJ9</accession>
<protein>
    <submittedName>
        <fullName evidence="5">WG repeat-containing protein</fullName>
    </submittedName>
</protein>
<organism evidence="5 6">
    <name type="scientific">Merdimonas faecis</name>
    <dbReference type="NCBI Taxonomy" id="1653435"/>
    <lineage>
        <taxon>Bacteria</taxon>
        <taxon>Bacillati</taxon>
        <taxon>Bacillota</taxon>
        <taxon>Clostridia</taxon>
        <taxon>Lachnospirales</taxon>
        <taxon>Lachnospiraceae</taxon>
        <taxon>Merdimonas</taxon>
    </lineage>
</organism>
<feature type="repeat" description="TPR" evidence="1">
    <location>
        <begin position="85"/>
        <end position="118"/>
    </location>
</feature>
<feature type="compositionally biased region" description="Basic and acidic residues" evidence="2">
    <location>
        <begin position="146"/>
        <end position="161"/>
    </location>
</feature>
<name>A0A9D2VYJ9_9FIRM</name>
<dbReference type="Pfam" id="PF14903">
    <property type="entry name" value="WG_beta_rep"/>
    <property type="match status" value="3"/>
</dbReference>
<evidence type="ECO:0000313" key="5">
    <source>
        <dbReference type="EMBL" id="HJH50233.1"/>
    </source>
</evidence>
<keyword evidence="3" id="KW-0472">Membrane</keyword>
<dbReference type="InterPro" id="IPR019734">
    <property type="entry name" value="TPR_rpt"/>
</dbReference>
<dbReference type="Proteomes" id="UP000813420">
    <property type="component" value="Unassembled WGS sequence"/>
</dbReference>
<feature type="region of interest" description="Disordered" evidence="2">
    <location>
        <begin position="146"/>
        <end position="169"/>
    </location>
</feature>
<sequence length="616" mass="69754">MRCRKCGKDNPEGSQFCGYCGEALQQDNMNLQTKMNGGEDKKEQKKDRGRKGGRKWIWAAGAVLVIGVAAASFFITRSVQERQAFDDNLASGEKYLEELDYENAEASYLKAIEIDPKQERPYVALAQMYMDQGEVQKAKDILEQGEKNVPEENRGGGKEADNTGDGEEEKSIPDLIEEIENVIPYQWVTEPTIEADNIEYVKSNDFPDFSQNELYRQKNSEYAVVRTGESYGLIGFDGQMPAELEYVQITDFVGASYLMYLEEEQYEPAFNGMWSVYLFNENTGEITPAEGLGGDYDPNGYYYYCDGLHNWNESYSYGNYQLEPPENAIPVRQTESLHESFDSRDNSGLESWQTQIGDSKYAVYYQDQLVTDFIYEECGSESDGLLAVMQDGKWGYVNTEGEVVIPIEYDGSWKGWSFNDPATGELKEMDYCYAFSGGYVPVCKDGEWELKDTEGNTVILAGTFEEIRPVQDGRCWVKKDGKWGVIELEDGEASETQDNQEKEVTEDDQESEAVTTLSEDEIMTEVVDHLNQELLEEGSGTYSIFRAETQQTDTEYVFMLRYAMSDEEAEDIIERGGSPSANQMAGTVTVNKETMDAVYEDTTGEEVFRWNLITGE</sequence>
<keyword evidence="1" id="KW-0802">TPR repeat</keyword>
<reference evidence="5" key="2">
    <citation type="submission" date="2021-09" db="EMBL/GenBank/DDBJ databases">
        <authorList>
            <person name="Gilroy R."/>
        </authorList>
    </citation>
    <scope>NUCLEOTIDE SEQUENCE</scope>
    <source>
        <strain evidence="5">USAMLcec4-12693</strain>
    </source>
</reference>